<gene>
    <name evidence="6" type="ORF">KSX_46610</name>
</gene>
<feature type="transmembrane region" description="Helical" evidence="4">
    <location>
        <begin position="12"/>
        <end position="34"/>
    </location>
</feature>
<dbReference type="PANTHER" id="PTHR43004:SF19">
    <property type="entry name" value="BINDING MONOOXYGENASE, PUTATIVE (JCVI)-RELATED"/>
    <property type="match status" value="1"/>
</dbReference>
<reference evidence="6" key="1">
    <citation type="submission" date="2020-10" db="EMBL/GenBank/DDBJ databases">
        <title>Taxonomic study of unclassified bacteria belonging to the class Ktedonobacteria.</title>
        <authorList>
            <person name="Yabe S."/>
            <person name="Wang C.M."/>
            <person name="Zheng Y."/>
            <person name="Sakai Y."/>
            <person name="Cavaletti L."/>
            <person name="Monciardini P."/>
            <person name="Donadio S."/>
        </authorList>
    </citation>
    <scope>NUCLEOTIDE SEQUENCE</scope>
    <source>
        <strain evidence="6">SOSP1-1</strain>
    </source>
</reference>
<evidence type="ECO:0000259" key="5">
    <source>
        <dbReference type="Pfam" id="PF01494"/>
    </source>
</evidence>
<keyword evidence="4" id="KW-0472">Membrane</keyword>
<comment type="cofactor">
    <cofactor evidence="1">
        <name>FAD</name>
        <dbReference type="ChEBI" id="CHEBI:57692"/>
    </cofactor>
</comment>
<keyword evidence="4" id="KW-1133">Transmembrane helix</keyword>
<keyword evidence="6" id="KW-0503">Monooxygenase</keyword>
<dbReference type="PRINTS" id="PR00420">
    <property type="entry name" value="RNGMNOXGNASE"/>
</dbReference>
<feature type="domain" description="FAD-binding" evidence="5">
    <location>
        <begin position="11"/>
        <end position="364"/>
    </location>
</feature>
<dbReference type="Proteomes" id="UP000612362">
    <property type="component" value="Unassembled WGS sequence"/>
</dbReference>
<keyword evidence="6" id="KW-0560">Oxidoreductase</keyword>
<dbReference type="InterPro" id="IPR036188">
    <property type="entry name" value="FAD/NAD-bd_sf"/>
</dbReference>
<dbReference type="RefSeq" id="WP_220195872.1">
    <property type="nucleotide sequence ID" value="NZ_BNJF01000002.1"/>
</dbReference>
<evidence type="ECO:0000256" key="1">
    <source>
        <dbReference type="ARBA" id="ARBA00001974"/>
    </source>
</evidence>
<comment type="caution">
    <text evidence="6">The sequence shown here is derived from an EMBL/GenBank/DDBJ whole genome shotgun (WGS) entry which is preliminary data.</text>
</comment>
<dbReference type="PANTHER" id="PTHR43004">
    <property type="entry name" value="TRK SYSTEM POTASSIUM UPTAKE PROTEIN"/>
    <property type="match status" value="1"/>
</dbReference>
<dbReference type="InterPro" id="IPR002938">
    <property type="entry name" value="FAD-bd"/>
</dbReference>
<proteinExistence type="predicted"/>
<evidence type="ECO:0000256" key="3">
    <source>
        <dbReference type="ARBA" id="ARBA00022827"/>
    </source>
</evidence>
<keyword evidence="2" id="KW-0285">Flavoprotein</keyword>
<evidence type="ECO:0000313" key="7">
    <source>
        <dbReference type="Proteomes" id="UP000612362"/>
    </source>
</evidence>
<evidence type="ECO:0000313" key="6">
    <source>
        <dbReference type="EMBL" id="GHO46498.1"/>
    </source>
</evidence>
<sequence>MNKPEIIEENIPVLIVGGSVVGLSMALFLGWHGIPSLLIERHHSTSIHSRAGVMNARTMELYRQVGLEADIFRLETSAEQLGEMGLHVETLVGKELATNEAAMHQRFQQSDPFASPTRRSMIGQDKLEPLLHTRAAELGANIRFGTEMLTFTQDNDGVTAYIRELATGAEHLIHAHYLVAADGNRSSIRQQLGIASHGYGTLGHWVSIIFRTDLSKYLPGRTISLCFVNNPIVEGIMGQSGDHWALLANLKQHKGEQSDSLSQERYLELVRAAIGVPNQPVEIISTLHWELASRVVEHYQHERIFLAGDAAHVMTTMGGFGANTGIADAHNLAWKLAAVLNGSAQPNLLATYETERLTAAHLAVAVSTGLYAYRLPNHERREAIMQSATEMLQLVRTNSDAPQPTGYSVASGYRYSSTAIYSEQKDTGTGFENEPSAAPGTRAPHLWLTHGDKRLSVLDLYGKNFVLLTYSNGDLWEKAASSASQRLDITLDTYCIGPDASYADDDQSFLATYRISQSGAVLVRPDGFIAWRAHEAMVDAPTTLQNILSHLLSR</sequence>
<keyword evidence="4" id="KW-0812">Transmembrane</keyword>
<dbReference type="InterPro" id="IPR050641">
    <property type="entry name" value="RIFMO-like"/>
</dbReference>
<dbReference type="Gene3D" id="3.50.50.60">
    <property type="entry name" value="FAD/NAD(P)-binding domain"/>
    <property type="match status" value="1"/>
</dbReference>
<dbReference type="Gene3D" id="3.40.30.120">
    <property type="match status" value="1"/>
</dbReference>
<organism evidence="6 7">
    <name type="scientific">Ktedonospora formicarum</name>
    <dbReference type="NCBI Taxonomy" id="2778364"/>
    <lineage>
        <taxon>Bacteria</taxon>
        <taxon>Bacillati</taxon>
        <taxon>Chloroflexota</taxon>
        <taxon>Ktedonobacteria</taxon>
        <taxon>Ktedonobacterales</taxon>
        <taxon>Ktedonobacteraceae</taxon>
        <taxon>Ktedonospora</taxon>
    </lineage>
</organism>
<keyword evidence="7" id="KW-1185">Reference proteome</keyword>
<dbReference type="Gene3D" id="3.30.9.10">
    <property type="entry name" value="D-Amino Acid Oxidase, subunit A, domain 2"/>
    <property type="match status" value="1"/>
</dbReference>
<evidence type="ECO:0000256" key="4">
    <source>
        <dbReference type="SAM" id="Phobius"/>
    </source>
</evidence>
<dbReference type="EMBL" id="BNJF01000002">
    <property type="protein sequence ID" value="GHO46498.1"/>
    <property type="molecule type" value="Genomic_DNA"/>
</dbReference>
<dbReference type="GO" id="GO:0016709">
    <property type="term" value="F:oxidoreductase activity, acting on paired donors, with incorporation or reduction of molecular oxygen, NAD(P)H as one donor, and incorporation of one atom of oxygen"/>
    <property type="evidence" value="ECO:0007669"/>
    <property type="project" value="UniProtKB-ARBA"/>
</dbReference>
<accession>A0A8J3MUD0</accession>
<dbReference type="Pfam" id="PF21274">
    <property type="entry name" value="Rng_hyd_C"/>
    <property type="match status" value="1"/>
</dbReference>
<evidence type="ECO:0000256" key="2">
    <source>
        <dbReference type="ARBA" id="ARBA00022630"/>
    </source>
</evidence>
<keyword evidence="3" id="KW-0274">FAD</keyword>
<name>A0A8J3MUD0_9CHLR</name>
<dbReference type="Pfam" id="PF01494">
    <property type="entry name" value="FAD_binding_3"/>
    <property type="match status" value="1"/>
</dbReference>
<dbReference type="GO" id="GO:0071949">
    <property type="term" value="F:FAD binding"/>
    <property type="evidence" value="ECO:0007669"/>
    <property type="project" value="InterPro"/>
</dbReference>
<protein>
    <submittedName>
        <fullName evidence="6">FAD-binding monooxygenase</fullName>
    </submittedName>
</protein>
<dbReference type="AlphaFoldDB" id="A0A8J3MUD0"/>
<dbReference type="SUPFAM" id="SSF51905">
    <property type="entry name" value="FAD/NAD(P)-binding domain"/>
    <property type="match status" value="1"/>
</dbReference>